<feature type="region of interest" description="Disordered" evidence="1">
    <location>
        <begin position="49"/>
        <end position="99"/>
    </location>
</feature>
<evidence type="ECO:0000256" key="2">
    <source>
        <dbReference type="SAM" id="Phobius"/>
    </source>
</evidence>
<keyword evidence="2" id="KW-0812">Transmembrane</keyword>
<dbReference type="Proteomes" id="UP000007014">
    <property type="component" value="Chromosome 15"/>
</dbReference>
<dbReference type="EMBL" id="AP006497">
    <property type="protein sequence ID" value="BAM81502.1"/>
    <property type="molecule type" value="Genomic_DNA"/>
</dbReference>
<gene>
    <name evidence="4" type="ORF">CYME_CMO131C</name>
</gene>
<keyword evidence="3" id="KW-0732">Signal</keyword>
<proteinExistence type="predicted"/>
<name>M1VEY1_CYAM1</name>
<evidence type="ECO:0000256" key="3">
    <source>
        <dbReference type="SAM" id="SignalP"/>
    </source>
</evidence>
<keyword evidence="5" id="KW-1185">Reference proteome</keyword>
<evidence type="ECO:0000313" key="5">
    <source>
        <dbReference type="Proteomes" id="UP000007014"/>
    </source>
</evidence>
<dbReference type="Gramene" id="CMO131CT">
    <property type="protein sequence ID" value="CMO131CT"/>
    <property type="gene ID" value="CMO131C"/>
</dbReference>
<evidence type="ECO:0008006" key="6">
    <source>
        <dbReference type="Google" id="ProtNLM"/>
    </source>
</evidence>
<keyword evidence="2" id="KW-1133">Transmembrane helix</keyword>
<dbReference type="RefSeq" id="XP_005537538.1">
    <property type="nucleotide sequence ID" value="XM_005537481.1"/>
</dbReference>
<protein>
    <recommendedName>
        <fullName evidence="6">Transmembrane protein</fullName>
    </recommendedName>
</protein>
<dbReference type="OrthoDB" id="10585466at2759"/>
<dbReference type="HOGENOM" id="CLU_680361_0_0_1"/>
<feature type="chain" id="PRO_5004018420" description="Transmembrane protein" evidence="3">
    <location>
        <begin position="38"/>
        <end position="405"/>
    </location>
</feature>
<dbReference type="GeneID" id="16995619"/>
<accession>M1VEY1</accession>
<organism evidence="4 5">
    <name type="scientific">Cyanidioschyzon merolae (strain NIES-3377 / 10D)</name>
    <name type="common">Unicellular red alga</name>
    <dbReference type="NCBI Taxonomy" id="280699"/>
    <lineage>
        <taxon>Eukaryota</taxon>
        <taxon>Rhodophyta</taxon>
        <taxon>Bangiophyceae</taxon>
        <taxon>Cyanidiales</taxon>
        <taxon>Cyanidiaceae</taxon>
        <taxon>Cyanidioschyzon</taxon>
    </lineage>
</organism>
<reference evidence="4 5" key="2">
    <citation type="journal article" date="2007" name="BMC Biol.">
        <title>A 100%-complete sequence reveals unusually simple genomic features in the hot-spring red alga Cyanidioschyzon merolae.</title>
        <authorList>
            <person name="Nozaki H."/>
            <person name="Takano H."/>
            <person name="Misumi O."/>
            <person name="Terasawa K."/>
            <person name="Matsuzaki M."/>
            <person name="Maruyama S."/>
            <person name="Nishida K."/>
            <person name="Yagisawa F."/>
            <person name="Yoshida Y."/>
            <person name="Fujiwara T."/>
            <person name="Takio S."/>
            <person name="Tamura K."/>
            <person name="Chung S.J."/>
            <person name="Nakamura S."/>
            <person name="Kuroiwa H."/>
            <person name="Tanaka K."/>
            <person name="Sato N."/>
            <person name="Kuroiwa T."/>
        </authorList>
    </citation>
    <scope>NUCLEOTIDE SEQUENCE [LARGE SCALE GENOMIC DNA]</scope>
    <source>
        <strain evidence="4 5">10D</strain>
    </source>
</reference>
<feature type="compositionally biased region" description="Acidic residues" evidence="1">
    <location>
        <begin position="90"/>
        <end position="99"/>
    </location>
</feature>
<feature type="transmembrane region" description="Helical" evidence="2">
    <location>
        <begin position="367"/>
        <end position="390"/>
    </location>
</feature>
<sequence>MKRSASKRSTACRLCIFYLLISMVIQHALLLQQPVSATEGAGLLGSPRVAAESQPAENPHTPHSGQTASGQSQQAEAAQRLGRENASEGSLEESDEDELDGELWRLREKTKELEQQLARLQKIIEEKSSSENSLLEQLTRLTEDRKNQEQNRLDLEAQLEHVRAELAELQARPTPEPDLARLDLIAVVRAKAHYRSKQIMGALERRGVSGRARKLRRLVARTGRHAARSLRALRKKAKPHLKRLRRLLRATGRVTSRRIRIVAYKLEPHLRVIFARGAVLFHKTAAKVSRSVPPSQLQRLQNIYHTVLARLLDFRRCYRKQMKLVPEYTTAEHGNGYASTFERAVFLKENARIAAWCFWQADSTSRVILMGAFWMSMMFVWMSMVILVVIGRLASKTLRILIPGR</sequence>
<evidence type="ECO:0000313" key="4">
    <source>
        <dbReference type="EMBL" id="BAM81502.1"/>
    </source>
</evidence>
<reference evidence="4 5" key="1">
    <citation type="journal article" date="2004" name="Nature">
        <title>Genome sequence of the ultrasmall unicellular red alga Cyanidioschyzon merolae 10D.</title>
        <authorList>
            <person name="Matsuzaki M."/>
            <person name="Misumi O."/>
            <person name="Shin-i T."/>
            <person name="Maruyama S."/>
            <person name="Takahara M."/>
            <person name="Miyagishima S."/>
            <person name="Mori T."/>
            <person name="Nishida K."/>
            <person name="Yagisawa F."/>
            <person name="Nishida K."/>
            <person name="Yoshida Y."/>
            <person name="Nishimura Y."/>
            <person name="Nakao S."/>
            <person name="Kobayashi T."/>
            <person name="Momoyama Y."/>
            <person name="Higashiyama T."/>
            <person name="Minoda A."/>
            <person name="Sano M."/>
            <person name="Nomoto H."/>
            <person name="Oishi K."/>
            <person name="Hayashi H."/>
            <person name="Ohta F."/>
            <person name="Nishizaka S."/>
            <person name="Haga S."/>
            <person name="Miura S."/>
            <person name="Morishita T."/>
            <person name="Kabeya Y."/>
            <person name="Terasawa K."/>
            <person name="Suzuki Y."/>
            <person name="Ishii Y."/>
            <person name="Asakawa S."/>
            <person name="Takano H."/>
            <person name="Ohta N."/>
            <person name="Kuroiwa H."/>
            <person name="Tanaka K."/>
            <person name="Shimizu N."/>
            <person name="Sugano S."/>
            <person name="Sato N."/>
            <person name="Nozaki H."/>
            <person name="Ogasawara N."/>
            <person name="Kohara Y."/>
            <person name="Kuroiwa T."/>
        </authorList>
    </citation>
    <scope>NUCLEOTIDE SEQUENCE [LARGE SCALE GENOMIC DNA]</scope>
    <source>
        <strain evidence="4 5">10D</strain>
    </source>
</reference>
<feature type="compositionally biased region" description="Low complexity" evidence="1">
    <location>
        <begin position="64"/>
        <end position="79"/>
    </location>
</feature>
<feature type="signal peptide" evidence="3">
    <location>
        <begin position="1"/>
        <end position="37"/>
    </location>
</feature>
<dbReference type="AlphaFoldDB" id="M1VEY1"/>
<dbReference type="KEGG" id="cme:CYME_CMO131C"/>
<evidence type="ECO:0000256" key="1">
    <source>
        <dbReference type="SAM" id="MobiDB-lite"/>
    </source>
</evidence>
<keyword evidence="2" id="KW-0472">Membrane</keyword>